<feature type="disulfide bond" evidence="8">
    <location>
        <begin position="878"/>
        <end position="887"/>
    </location>
</feature>
<dbReference type="GeneID" id="108667005"/>
<feature type="domain" description="Laminin G" evidence="12">
    <location>
        <begin position="1698"/>
        <end position="1939"/>
    </location>
</feature>
<dbReference type="PANTHER" id="PTHR24033">
    <property type="entry name" value="EGF-LIKE DOMAIN-CONTAINING PROTEIN"/>
    <property type="match status" value="1"/>
</dbReference>
<feature type="disulfide bond" evidence="8">
    <location>
        <begin position="306"/>
        <end position="315"/>
    </location>
</feature>
<dbReference type="PROSITE" id="PS50025">
    <property type="entry name" value="LAM_G_DOMAIN"/>
    <property type="match status" value="4"/>
</dbReference>
<dbReference type="Proteomes" id="UP000694843">
    <property type="component" value="Unplaced"/>
</dbReference>
<feature type="domain" description="EGF-like" evidence="13">
    <location>
        <begin position="1606"/>
        <end position="1642"/>
    </location>
</feature>
<keyword evidence="3 8" id="KW-0245">EGF-like domain</keyword>
<gene>
    <name evidence="15" type="primary">LOC108667005</name>
</gene>
<feature type="disulfide bond" evidence="8">
    <location>
        <begin position="108"/>
        <end position="117"/>
    </location>
</feature>
<dbReference type="SMART" id="SM00179">
    <property type="entry name" value="EGF_CA"/>
    <property type="match status" value="9"/>
</dbReference>
<keyword evidence="6 8" id="KW-1015">Disulfide bond</keyword>
<feature type="disulfide bond" evidence="8">
    <location>
        <begin position="1632"/>
        <end position="1641"/>
    </location>
</feature>
<evidence type="ECO:0000256" key="4">
    <source>
        <dbReference type="ARBA" id="ARBA00022729"/>
    </source>
</evidence>
<feature type="disulfide bond" evidence="8">
    <location>
        <begin position="146"/>
        <end position="155"/>
    </location>
</feature>
<feature type="domain" description="EGF-like" evidence="13">
    <location>
        <begin position="82"/>
        <end position="118"/>
    </location>
</feature>
<dbReference type="GO" id="GO:0005576">
    <property type="term" value="C:extracellular region"/>
    <property type="evidence" value="ECO:0007669"/>
    <property type="project" value="UniProtKB-SubCell"/>
</dbReference>
<feature type="domain" description="EGF-like" evidence="13">
    <location>
        <begin position="44"/>
        <end position="80"/>
    </location>
</feature>
<evidence type="ECO:0000259" key="13">
    <source>
        <dbReference type="PROSITE" id="PS50026"/>
    </source>
</evidence>
<dbReference type="InterPro" id="IPR018097">
    <property type="entry name" value="EGF_Ca-bd_CS"/>
</dbReference>
<feature type="disulfide bond" evidence="8">
    <location>
        <begin position="1679"/>
        <end position="1688"/>
    </location>
</feature>
<feature type="domain" description="EGF-like" evidence="13">
    <location>
        <begin position="158"/>
        <end position="200"/>
    </location>
</feature>
<keyword evidence="7" id="KW-0325">Glycoprotein</keyword>
<feature type="domain" description="EGF-like" evidence="13">
    <location>
        <begin position="853"/>
        <end position="888"/>
    </location>
</feature>
<feature type="region of interest" description="Disordered" evidence="10">
    <location>
        <begin position="729"/>
        <end position="750"/>
    </location>
</feature>
<keyword evidence="4" id="KW-0732">Signal</keyword>
<dbReference type="GO" id="GO:0007399">
    <property type="term" value="P:nervous system development"/>
    <property type="evidence" value="ECO:0007669"/>
    <property type="project" value="UniProtKB-ARBA"/>
</dbReference>
<keyword evidence="5" id="KW-0677">Repeat</keyword>
<dbReference type="Pfam" id="PF12661">
    <property type="entry name" value="hEGF"/>
    <property type="match status" value="1"/>
</dbReference>
<evidence type="ECO:0000256" key="9">
    <source>
        <dbReference type="PROSITE-ProRule" id="PRU00122"/>
    </source>
</evidence>
<keyword evidence="11" id="KW-1133">Transmembrane helix</keyword>
<evidence type="ECO:0000256" key="11">
    <source>
        <dbReference type="SAM" id="Phobius"/>
    </source>
</evidence>
<dbReference type="InterPro" id="IPR009030">
    <property type="entry name" value="Growth_fac_rcpt_cys_sf"/>
</dbReference>
<evidence type="ECO:0000256" key="8">
    <source>
        <dbReference type="PROSITE-ProRule" id="PRU00076"/>
    </source>
</evidence>
<comment type="subcellular location">
    <subcellularLocation>
        <location evidence="1">Secreted</location>
    </subcellularLocation>
</comment>
<feature type="domain" description="EGF-like" evidence="13">
    <location>
        <begin position="278"/>
        <end position="316"/>
    </location>
</feature>
<dbReference type="GO" id="GO:0005509">
    <property type="term" value="F:calcium ion binding"/>
    <property type="evidence" value="ECO:0007669"/>
    <property type="project" value="InterPro"/>
</dbReference>
<dbReference type="GO" id="GO:0048513">
    <property type="term" value="P:animal organ development"/>
    <property type="evidence" value="ECO:0007669"/>
    <property type="project" value="UniProtKB-ARBA"/>
</dbReference>
<dbReference type="InterPro" id="IPR001791">
    <property type="entry name" value="Laminin_G"/>
</dbReference>
<feature type="domain" description="EGF-like" evidence="13">
    <location>
        <begin position="120"/>
        <end position="156"/>
    </location>
</feature>
<dbReference type="CDD" id="cd00110">
    <property type="entry name" value="LamG"/>
    <property type="match status" value="4"/>
</dbReference>
<proteinExistence type="predicted"/>
<dbReference type="PROSITE" id="PS01186">
    <property type="entry name" value="EGF_2"/>
    <property type="match status" value="7"/>
</dbReference>
<dbReference type="InterPro" id="IPR000152">
    <property type="entry name" value="EGF-type_Asp/Asn_hydroxyl_site"/>
</dbReference>
<dbReference type="Pfam" id="PF00054">
    <property type="entry name" value="Laminin_G_1"/>
    <property type="match status" value="2"/>
</dbReference>
<feature type="domain" description="Laminin G" evidence="12">
    <location>
        <begin position="893"/>
        <end position="1088"/>
    </location>
</feature>
<dbReference type="FunFam" id="2.10.25.10:FF:000472">
    <property type="entry name" value="Uncharacterized protein, isoform A"/>
    <property type="match status" value="2"/>
</dbReference>
<feature type="transmembrane region" description="Helical" evidence="11">
    <location>
        <begin position="26"/>
        <end position="46"/>
    </location>
</feature>
<feature type="domain" description="EGF-like" evidence="13">
    <location>
        <begin position="202"/>
        <end position="238"/>
    </location>
</feature>
<dbReference type="Gene3D" id="2.10.25.10">
    <property type="entry name" value="Laminin"/>
    <property type="match status" value="12"/>
</dbReference>
<evidence type="ECO:0000256" key="6">
    <source>
        <dbReference type="ARBA" id="ARBA00023157"/>
    </source>
</evidence>
<feature type="disulfide bond" evidence="8">
    <location>
        <begin position="266"/>
        <end position="275"/>
    </location>
</feature>
<evidence type="ECO:0000256" key="5">
    <source>
        <dbReference type="ARBA" id="ARBA00022737"/>
    </source>
</evidence>
<accession>A0A8B7N6G3</accession>
<feature type="disulfide bond" evidence="8">
    <location>
        <begin position="1110"/>
        <end position="1119"/>
    </location>
</feature>
<feature type="domain" description="Laminin G" evidence="12">
    <location>
        <begin position="1393"/>
        <end position="1605"/>
    </location>
</feature>
<feature type="disulfide bond" evidence="8">
    <location>
        <begin position="48"/>
        <end position="58"/>
    </location>
</feature>
<dbReference type="SUPFAM" id="SSF57184">
    <property type="entry name" value="Growth factor receptor domain"/>
    <property type="match status" value="2"/>
</dbReference>
<feature type="disulfide bond" evidence="8">
    <location>
        <begin position="190"/>
        <end position="199"/>
    </location>
</feature>
<dbReference type="InterPro" id="IPR013032">
    <property type="entry name" value="EGF-like_CS"/>
</dbReference>
<feature type="domain" description="EGF-like" evidence="13">
    <location>
        <begin position="1650"/>
        <end position="1689"/>
    </location>
</feature>
<dbReference type="PROSITE" id="PS50026">
    <property type="entry name" value="EGF_3"/>
    <property type="match status" value="11"/>
</dbReference>
<feature type="disulfide bond" evidence="8">
    <location>
        <begin position="228"/>
        <end position="237"/>
    </location>
</feature>
<evidence type="ECO:0000259" key="12">
    <source>
        <dbReference type="PROSITE" id="PS50025"/>
    </source>
</evidence>
<feature type="region of interest" description="Disordered" evidence="10">
    <location>
        <begin position="1178"/>
        <end position="1286"/>
    </location>
</feature>
<name>A0A8B7N6G3_HYAAZ</name>
<dbReference type="OrthoDB" id="283575at2759"/>
<dbReference type="CDD" id="cd00054">
    <property type="entry name" value="EGF_CA"/>
    <property type="match status" value="8"/>
</dbReference>
<comment type="caution">
    <text evidence="8">Lacks conserved residue(s) required for the propagation of feature annotation.</text>
</comment>
<feature type="compositionally biased region" description="Basic and acidic residues" evidence="10">
    <location>
        <begin position="1232"/>
        <end position="1241"/>
    </location>
</feature>
<keyword evidence="14" id="KW-1185">Reference proteome</keyword>
<feature type="compositionally biased region" description="Polar residues" evidence="10">
    <location>
        <begin position="2044"/>
        <end position="2058"/>
    </location>
</feature>
<dbReference type="FunFam" id="2.10.25.10:FF:000045">
    <property type="entry name" value="Slit guidance ligand 2"/>
    <property type="match status" value="1"/>
</dbReference>
<dbReference type="PANTHER" id="PTHR24033:SF151">
    <property type="entry name" value="NOTCH 2"/>
    <property type="match status" value="1"/>
</dbReference>
<dbReference type="SMART" id="SM00181">
    <property type="entry name" value="EGF"/>
    <property type="match status" value="13"/>
</dbReference>
<dbReference type="Pfam" id="PF02210">
    <property type="entry name" value="Laminin_G_2"/>
    <property type="match status" value="2"/>
</dbReference>
<dbReference type="InterPro" id="IPR013320">
    <property type="entry name" value="ConA-like_dom_sf"/>
</dbReference>
<dbReference type="OMA" id="FYCEIAL"/>
<dbReference type="SUPFAM" id="SSF49899">
    <property type="entry name" value="Concanavalin A-like lectins/glucanases"/>
    <property type="match status" value="4"/>
</dbReference>
<dbReference type="PROSITE" id="PS01187">
    <property type="entry name" value="EGF_CA"/>
    <property type="match status" value="3"/>
</dbReference>
<dbReference type="SUPFAM" id="SSF57196">
    <property type="entry name" value="EGF/Laminin"/>
    <property type="match status" value="4"/>
</dbReference>
<dbReference type="InterPro" id="IPR051830">
    <property type="entry name" value="NOTCH_homolog"/>
</dbReference>
<feature type="disulfide bond" evidence="8">
    <location>
        <begin position="857"/>
        <end position="867"/>
    </location>
</feature>
<feature type="compositionally biased region" description="Basic and acidic residues" evidence="10">
    <location>
        <begin position="1204"/>
        <end position="1218"/>
    </location>
</feature>
<organism evidence="14 15">
    <name type="scientific">Hyalella azteca</name>
    <name type="common">Amphipod</name>
    <dbReference type="NCBI Taxonomy" id="294128"/>
    <lineage>
        <taxon>Eukaryota</taxon>
        <taxon>Metazoa</taxon>
        <taxon>Ecdysozoa</taxon>
        <taxon>Arthropoda</taxon>
        <taxon>Crustacea</taxon>
        <taxon>Multicrustacea</taxon>
        <taxon>Malacostraca</taxon>
        <taxon>Eumalacostraca</taxon>
        <taxon>Peracarida</taxon>
        <taxon>Amphipoda</taxon>
        <taxon>Senticaudata</taxon>
        <taxon>Talitrida</taxon>
        <taxon>Talitroidea</taxon>
        <taxon>Hyalellidae</taxon>
        <taxon>Hyalella</taxon>
    </lineage>
</organism>
<dbReference type="InterPro" id="IPR000742">
    <property type="entry name" value="EGF"/>
</dbReference>
<feature type="domain" description="EGF-like" evidence="13">
    <location>
        <begin position="240"/>
        <end position="276"/>
    </location>
</feature>
<dbReference type="FunFam" id="2.10.25.10:FF:000143">
    <property type="entry name" value="Protein crumbs 1"/>
    <property type="match status" value="1"/>
</dbReference>
<protein>
    <submittedName>
        <fullName evidence="15">Protein eyes shut</fullName>
    </submittedName>
</protein>
<dbReference type="PRINTS" id="PR00010">
    <property type="entry name" value="EGFBLOOD"/>
</dbReference>
<reference evidence="15" key="1">
    <citation type="submission" date="2025-08" db="UniProtKB">
        <authorList>
            <consortium name="RefSeq"/>
        </authorList>
    </citation>
    <scope>IDENTIFICATION</scope>
    <source>
        <tissue evidence="15">Whole organism</tissue>
    </source>
</reference>
<evidence type="ECO:0000256" key="7">
    <source>
        <dbReference type="ARBA" id="ARBA00023180"/>
    </source>
</evidence>
<dbReference type="PROSITE" id="PS00022">
    <property type="entry name" value="EGF_1"/>
    <property type="match status" value="11"/>
</dbReference>
<feature type="disulfide bond" evidence="9">
    <location>
        <begin position="2327"/>
        <end position="2354"/>
    </location>
</feature>
<dbReference type="Gene3D" id="2.60.120.200">
    <property type="match status" value="4"/>
</dbReference>
<feature type="compositionally biased region" description="Polar residues" evidence="10">
    <location>
        <begin position="1263"/>
        <end position="1272"/>
    </location>
</feature>
<dbReference type="Pfam" id="PF00008">
    <property type="entry name" value="EGF"/>
    <property type="match status" value="6"/>
</dbReference>
<feature type="disulfide bond" evidence="8">
    <location>
        <begin position="70"/>
        <end position="79"/>
    </location>
</feature>
<evidence type="ECO:0000313" key="14">
    <source>
        <dbReference type="Proteomes" id="UP000694843"/>
    </source>
</evidence>
<sequence length="2356" mass="253905">MQDSLSALQRRIRKPRRRLSSSYPELNVPITAFIWICAVGMGLAGFSCVSGPCVNGICIDKFNSSYSCYCEDGYTGYECQTNWDECWSSPCLNQATCVDGVAQFYCVCAPGFTGELCGAEINECMSNPCQNGGTCDDLLDKYQCTCVPGYTGANCERDLSVCNTSVAGEARCLHGGRCVDGPALEYSCVCGDGWSGRRCEVDVDECAARPCLHGGVCVNAPGSFACACQHGYTGVLCETQVVFCESSLCRNGGVCITESGNATCYCVPDFHGAECHLQYNDCLPHAPRCLNGGTCIDGVDSFACSCSPQNSGVLCQCDENGENCQELPSWFQDRPYRPIISDKRFDPFLNTSLDATFEPPDDGSGLISTVYFKTEQVTTVTEPITVRKPDLTPTPTMLSDFPSVYTVSWTPKFPTASTEKDRFDNATIMSDAPDGYVKPTSTIVLDLTTVLSTSSDYSSTTDVITSQVSDGFSTSTVADCEDTTQTPVEGGFERVTISTLDFTSPTVTYATETLLPESTSEFSQEETTSEKIFSTTDLTTYTTFPTYTPDLALATDLENVTSSTTTDALGDENSTEYSTVTQEITAYTETTSDAQQFTESASTPSVELTDTTDAPENITLDSKNFVMSVSTEETSSVTLSTIAITENATDYTSLTPDSTYETPDFTSQFVPSSDVISLIDVDATTSIATHSTSEVETTSVIGQESISTDAFDSALLTTFTVSPKVTITEDTTTSSSVEPTSISEFPTPDDAGVTDFTSTESPIFSLTQGPGLGFTALPITTEDPDISTSQPDTSSAFTYSSSTATAATTITSSEDFTTIKTEEETTDLPSTEKVTDLETSTLIPTTDSSSTVVPMICDKNCQNGGSCIFVNNFAACRCPFNYTGAYCEAYHYVTVPRFTGSSYLKVKPSSPLDLRNGVQVYIGFTSTAANGLVLYGEADAHGSFLMLLMRNSHLTFVFSCGVQMVSFLQSNDRIPPAVTLHVSFKLWWTPYEARLPWGAGKCSASLQVNDSAPLYSEQESHSSHVVLQSLYLAGLPTHFPTKWVVKAGLQPRLEGCIRTLEIDGLELDMWRVGEEGEGVTECGESALCPPNACLNGGTCARAPSRWSCLCPPGFEGTFCELRACRGSPCQRGQCVAPNDVRPLEDGQLQVLIPGQREHQLQERGARRKREQRTLVTALLGHQGDALEGSSEVPPYEGSTEIELDSNKHPVSHFRERQFGNRNAGYGLGSKGSENDEKRESTGDYDTQDANKSSKEQKSRLYDSESQLQLHGNDSSEEISSEESTMTEKRAKMARLKPSVNPYVDLDFFHAHGNHTQDISEDATEEWYQQQLFQQPPPTTQSVPTTSAEEANLCLCPSGYHGRFCEVPDQRRRKLTNKFTAGLTGSQPLWPRYSGSVTAGYSSYSAYRLPFDTRHSLYLRLHFRTWQTQQLGLLLLLGGASTAARKDFVCLALVQGHVMLTWDVGGGPRRVVSPRPLDASLHTHSVLVGRRGKHAWLAVDAQANVSGTAPGYLSSLDTDNIMFVGGHESWELHKLPADLWRLEGFRGCVYDIRVSQHPHFHTLDRRRQSSSGHDVSTSLVGDAAGHKEEARWMKPTFVRSRNVAQCADDACAMHQCQHGATCVDLGATYWCICPIGYKGALCDLPSHVCPSDAPVGTPNCAPGSSCVASNEYPGDYECICPFGKTGPLCDVVQDVAQSPIPKFRGRRSYLTVAPVGSLRRVCHASIAFRPDNSSGLIFYASGPTTLAPGPTTGRAVPDFMALSLNNGSLSLSYKLGQAGRSGIVQSAKKIKLNEWNSVTFRRKGTQADLIFDGEIHKSADNVDAPDYDPPRGLREQSTENHAPAVSTTTLFSNGSASSVSRVRKTRKIQDNPDAYMEVGDEIFIGGVPDMTIIPDSVGPLASRQSYQGCIGEVIVNGALYKLDREGGPLGVVRGQGLVSCEDQTPLICGPATCLNGGKCLLKSDSSADPQIPPAFTPNASGSTGASTSTGQAVCDCPASFSGGRCEVAEACSPSPCMAGGTCVPSVPSIHSGPSVPSRKKRWARASSTSTGSHSPNPQARRSEFSEPLVTGYESLDSFDSWYDDMQSESDFSTSKSSSFILSQNPESLNKNAPKSMHAVNKRSAGHLESIENRKIRSAKRRSRDIADDMNGSSYRCLCPPGRVGRLCERASRGQTAAKFSGQSFARQGPGAANAPADTRRDDLSLNVSTSSPHGLLLWRGPVGEARSQDWVGVGVYGGAVRVVWTLGGGKPSSLTSHVRVDDGRWHSVVVARDGSSLSLYVDGNLSQKTGPVNFTRRDGPATVYIGGLDEVAVASATEGLFLSSFNGCLRDVRLHAGAPLLIFDDVTHGADLQLCVR</sequence>
<feature type="region of interest" description="Disordered" evidence="10">
    <location>
        <begin position="2028"/>
        <end position="2066"/>
    </location>
</feature>
<keyword evidence="2" id="KW-0964">Secreted</keyword>
<dbReference type="InterPro" id="IPR001881">
    <property type="entry name" value="EGF-like_Ca-bd_dom"/>
</dbReference>
<feature type="domain" description="EGF-like" evidence="13">
    <location>
        <begin position="1084"/>
        <end position="1120"/>
    </location>
</feature>
<evidence type="ECO:0000256" key="3">
    <source>
        <dbReference type="ARBA" id="ARBA00022536"/>
    </source>
</evidence>
<keyword evidence="11" id="KW-0812">Transmembrane</keyword>
<dbReference type="KEGG" id="hazt:108667005"/>
<dbReference type="SMART" id="SM00282">
    <property type="entry name" value="LamG"/>
    <property type="match status" value="4"/>
</dbReference>
<keyword evidence="11" id="KW-0472">Membrane</keyword>
<evidence type="ECO:0000256" key="2">
    <source>
        <dbReference type="ARBA" id="ARBA00022525"/>
    </source>
</evidence>
<feature type="compositionally biased region" description="Polar residues" evidence="10">
    <location>
        <begin position="729"/>
        <end position="744"/>
    </location>
</feature>
<dbReference type="PROSITE" id="PS00010">
    <property type="entry name" value="ASX_HYDROXYL"/>
    <property type="match status" value="5"/>
</dbReference>
<evidence type="ECO:0000256" key="1">
    <source>
        <dbReference type="ARBA" id="ARBA00004613"/>
    </source>
</evidence>
<dbReference type="RefSeq" id="XP_018009472.2">
    <property type="nucleotide sequence ID" value="XM_018153983.2"/>
</dbReference>
<feature type="domain" description="Laminin G" evidence="12">
    <location>
        <begin position="2173"/>
        <end position="2354"/>
    </location>
</feature>
<feature type="compositionally biased region" description="Basic and acidic residues" evidence="10">
    <location>
        <begin position="1251"/>
        <end position="1262"/>
    </location>
</feature>
<evidence type="ECO:0000256" key="10">
    <source>
        <dbReference type="SAM" id="MobiDB-lite"/>
    </source>
</evidence>
<evidence type="ECO:0000313" key="15">
    <source>
        <dbReference type="RefSeq" id="XP_018009472.2"/>
    </source>
</evidence>